<evidence type="ECO:0000256" key="3">
    <source>
        <dbReference type="ARBA" id="ARBA00023012"/>
    </source>
</evidence>
<dbReference type="Proteomes" id="UP000784880">
    <property type="component" value="Unassembled WGS sequence"/>
</dbReference>
<evidence type="ECO:0000259" key="8">
    <source>
        <dbReference type="PROSITE" id="PS01124"/>
    </source>
</evidence>
<dbReference type="SMART" id="SM00342">
    <property type="entry name" value="HTH_ARAC"/>
    <property type="match status" value="1"/>
</dbReference>
<evidence type="ECO:0000259" key="9">
    <source>
        <dbReference type="PROSITE" id="PS50110"/>
    </source>
</evidence>
<evidence type="ECO:0000256" key="2">
    <source>
        <dbReference type="ARBA" id="ARBA00022553"/>
    </source>
</evidence>
<dbReference type="SMART" id="SM00448">
    <property type="entry name" value="REC"/>
    <property type="match status" value="1"/>
</dbReference>
<evidence type="ECO:0000256" key="7">
    <source>
        <dbReference type="PROSITE-ProRule" id="PRU00169"/>
    </source>
</evidence>
<dbReference type="Pfam" id="PF12833">
    <property type="entry name" value="HTH_18"/>
    <property type="match status" value="1"/>
</dbReference>
<feature type="domain" description="HTH araC/xylS-type" evidence="8">
    <location>
        <begin position="288"/>
        <end position="387"/>
    </location>
</feature>
<dbReference type="Pfam" id="PF00072">
    <property type="entry name" value="Response_reg"/>
    <property type="match status" value="1"/>
</dbReference>
<evidence type="ECO:0000256" key="6">
    <source>
        <dbReference type="ARBA" id="ARBA00023163"/>
    </source>
</evidence>
<keyword evidence="4" id="KW-0805">Transcription regulation</keyword>
<keyword evidence="1" id="KW-0963">Cytoplasm</keyword>
<dbReference type="InterPro" id="IPR018062">
    <property type="entry name" value="HTH_AraC-typ_CS"/>
</dbReference>
<dbReference type="CDD" id="cd17536">
    <property type="entry name" value="REC_YesN-like"/>
    <property type="match status" value="1"/>
</dbReference>
<proteinExistence type="predicted"/>
<sequence length="393" mass="45455">MIIREGIRDSVDWDSLHLEVVGEGSDGEEALELAVEHKVDILLVDLNMPIMNGMTLIKHIRKELPKCRVVIITGHDEFAYAQQAIRLHVDDYITKPIIPDQLKETLIKVCEKLHREEEAKSQLTFSSKQVKKNVTVLREKLCVDWISGRISELEILEQLEFLELPVSVPDYISVIRWPEMDAKQPLLTENDRKLTLFAIENIISEWFEDNQKVILRDENGLIIVIVWGKVADNRFNDLAKAFQTYLKITVYQHIEWLSEKDNLSAIGIKYKVCKEHVYERAEISQLVHRAEAYMYENYQNSDLNLEVLAETLHVSPVYLSRLMKQDLGISFVAMLTNIRINKAIQLLNTTNFTINEISEMVGYDTQHYFSTSFKKVVGVSPKQYRNGKAFSSK</sequence>
<gene>
    <name evidence="10" type="ORF">KS419_12585</name>
</gene>
<dbReference type="EMBL" id="JAHQCS010000105">
    <property type="protein sequence ID" value="MBU9712579.1"/>
    <property type="molecule type" value="Genomic_DNA"/>
</dbReference>
<evidence type="ECO:0000256" key="5">
    <source>
        <dbReference type="ARBA" id="ARBA00023125"/>
    </source>
</evidence>
<reference evidence="10 11" key="1">
    <citation type="submission" date="2021-06" db="EMBL/GenBank/DDBJ databases">
        <title>Bacillus sp. RD4P76, an endophyte from a halophyte.</title>
        <authorList>
            <person name="Sun J.-Q."/>
        </authorList>
    </citation>
    <scope>NUCLEOTIDE SEQUENCE [LARGE SCALE GENOMIC DNA]</scope>
    <source>
        <strain evidence="10 11">CGMCC 1.15917</strain>
    </source>
</reference>
<dbReference type="PROSITE" id="PS50110">
    <property type="entry name" value="RESPONSE_REGULATORY"/>
    <property type="match status" value="1"/>
</dbReference>
<feature type="domain" description="Response regulatory" evidence="9">
    <location>
        <begin position="1"/>
        <end position="110"/>
    </location>
</feature>
<dbReference type="InterPro" id="IPR051552">
    <property type="entry name" value="HptR"/>
</dbReference>
<evidence type="ECO:0000313" key="11">
    <source>
        <dbReference type="Proteomes" id="UP000784880"/>
    </source>
</evidence>
<dbReference type="PROSITE" id="PS00041">
    <property type="entry name" value="HTH_ARAC_FAMILY_1"/>
    <property type="match status" value="1"/>
</dbReference>
<dbReference type="InterPro" id="IPR001789">
    <property type="entry name" value="Sig_transdc_resp-reg_receiver"/>
</dbReference>
<keyword evidence="3" id="KW-0902">Two-component regulatory system</keyword>
<dbReference type="PROSITE" id="PS01124">
    <property type="entry name" value="HTH_ARAC_FAMILY_2"/>
    <property type="match status" value="1"/>
</dbReference>
<evidence type="ECO:0000256" key="1">
    <source>
        <dbReference type="ARBA" id="ARBA00022490"/>
    </source>
</evidence>
<dbReference type="InterPro" id="IPR018060">
    <property type="entry name" value="HTH_AraC"/>
</dbReference>
<keyword evidence="2 7" id="KW-0597">Phosphoprotein</keyword>
<evidence type="ECO:0000313" key="10">
    <source>
        <dbReference type="EMBL" id="MBU9712579.1"/>
    </source>
</evidence>
<keyword evidence="6" id="KW-0804">Transcription</keyword>
<comment type="caution">
    <text evidence="10">The sequence shown here is derived from an EMBL/GenBank/DDBJ whole genome shotgun (WGS) entry which is preliminary data.</text>
</comment>
<feature type="modified residue" description="4-aspartylphosphate" evidence="7">
    <location>
        <position position="45"/>
    </location>
</feature>
<protein>
    <submittedName>
        <fullName evidence="10">Response regulator</fullName>
    </submittedName>
</protein>
<name>A0ABS6JFY9_9BACI</name>
<evidence type="ECO:0000256" key="4">
    <source>
        <dbReference type="ARBA" id="ARBA00023015"/>
    </source>
</evidence>
<keyword evidence="11" id="KW-1185">Reference proteome</keyword>
<keyword evidence="5" id="KW-0238">DNA-binding</keyword>
<organism evidence="10 11">
    <name type="scientific">Evansella tamaricis</name>
    <dbReference type="NCBI Taxonomy" id="2069301"/>
    <lineage>
        <taxon>Bacteria</taxon>
        <taxon>Bacillati</taxon>
        <taxon>Bacillota</taxon>
        <taxon>Bacilli</taxon>
        <taxon>Bacillales</taxon>
        <taxon>Bacillaceae</taxon>
        <taxon>Evansella</taxon>
    </lineage>
</organism>
<dbReference type="PANTHER" id="PTHR42713:SF3">
    <property type="entry name" value="TRANSCRIPTIONAL REGULATORY PROTEIN HPTR"/>
    <property type="match status" value="1"/>
</dbReference>
<accession>A0ABS6JFY9</accession>
<dbReference type="PANTHER" id="PTHR42713">
    <property type="entry name" value="HISTIDINE KINASE-RELATED"/>
    <property type="match status" value="1"/>
</dbReference>